<dbReference type="SUPFAM" id="SSF47384">
    <property type="entry name" value="Homodimeric domain of signal transducing histidine kinase"/>
    <property type="match status" value="1"/>
</dbReference>
<keyword evidence="10" id="KW-0812">Transmembrane</keyword>
<reference evidence="12 13" key="1">
    <citation type="submission" date="2018-09" db="EMBL/GenBank/DDBJ databases">
        <title>Zymobacter palmae IAM14233 (=T109) whole genome analysis.</title>
        <authorList>
            <person name="Yanase H."/>
        </authorList>
    </citation>
    <scope>NUCLEOTIDE SEQUENCE [LARGE SCALE GENOMIC DNA]</scope>
    <source>
        <strain evidence="12 13">IAM14233</strain>
    </source>
</reference>
<evidence type="ECO:0000256" key="4">
    <source>
        <dbReference type="ARBA" id="ARBA00022475"/>
    </source>
</evidence>
<evidence type="ECO:0000256" key="9">
    <source>
        <dbReference type="ARBA" id="ARBA00022840"/>
    </source>
</evidence>
<dbReference type="InterPro" id="IPR050980">
    <property type="entry name" value="2C_sensor_his_kinase"/>
</dbReference>
<feature type="domain" description="Histidine kinase" evidence="11">
    <location>
        <begin position="215"/>
        <end position="417"/>
    </location>
</feature>
<evidence type="ECO:0000256" key="5">
    <source>
        <dbReference type="ARBA" id="ARBA00022553"/>
    </source>
</evidence>
<keyword evidence="8 12" id="KW-0418">Kinase</keyword>
<keyword evidence="10" id="KW-1133">Transmembrane helix</keyword>
<keyword evidence="10" id="KW-0472">Membrane</keyword>
<dbReference type="Pfam" id="PF02518">
    <property type="entry name" value="HATPase_c"/>
    <property type="match status" value="1"/>
</dbReference>
<dbReference type="AlphaFoldDB" id="A0A348HEW4"/>
<gene>
    <name evidence="12" type="ORF">ZBT109_1406</name>
</gene>
<dbReference type="PANTHER" id="PTHR44936:SF10">
    <property type="entry name" value="SENSOR PROTEIN RSTB"/>
    <property type="match status" value="1"/>
</dbReference>
<dbReference type="KEGG" id="zpl:ZBT109_1406"/>
<dbReference type="GO" id="GO:0000155">
    <property type="term" value="F:phosphorelay sensor kinase activity"/>
    <property type="evidence" value="ECO:0007669"/>
    <property type="project" value="InterPro"/>
</dbReference>
<dbReference type="InterPro" id="IPR003594">
    <property type="entry name" value="HATPase_dom"/>
</dbReference>
<evidence type="ECO:0000256" key="10">
    <source>
        <dbReference type="SAM" id="Phobius"/>
    </source>
</evidence>
<dbReference type="InterPro" id="IPR036890">
    <property type="entry name" value="HATPase_C_sf"/>
</dbReference>
<dbReference type="GO" id="GO:0005524">
    <property type="term" value="F:ATP binding"/>
    <property type="evidence" value="ECO:0007669"/>
    <property type="project" value="UniProtKB-KW"/>
</dbReference>
<evidence type="ECO:0000256" key="2">
    <source>
        <dbReference type="ARBA" id="ARBA00004651"/>
    </source>
</evidence>
<dbReference type="GO" id="GO:0005886">
    <property type="term" value="C:plasma membrane"/>
    <property type="evidence" value="ECO:0007669"/>
    <property type="project" value="UniProtKB-SubCell"/>
</dbReference>
<name>A0A348HEW4_9GAMM</name>
<evidence type="ECO:0000313" key="12">
    <source>
        <dbReference type="EMBL" id="BBG30166.1"/>
    </source>
</evidence>
<keyword evidence="13" id="KW-1185">Reference proteome</keyword>
<keyword evidence="9" id="KW-0067">ATP-binding</keyword>
<dbReference type="SMART" id="SM00387">
    <property type="entry name" value="HATPase_c"/>
    <property type="match status" value="1"/>
</dbReference>
<dbReference type="EC" id="2.7.13.3" evidence="3"/>
<feature type="transmembrane region" description="Helical" evidence="10">
    <location>
        <begin position="47"/>
        <end position="68"/>
    </location>
</feature>
<evidence type="ECO:0000256" key="3">
    <source>
        <dbReference type="ARBA" id="ARBA00012438"/>
    </source>
</evidence>
<keyword evidence="5" id="KW-0597">Phosphoprotein</keyword>
<comment type="catalytic activity">
    <reaction evidence="1">
        <text>ATP + protein L-histidine = ADP + protein N-phospho-L-histidine.</text>
        <dbReference type="EC" id="2.7.13.3"/>
    </reaction>
</comment>
<feature type="transmembrane region" description="Helical" evidence="10">
    <location>
        <begin position="129"/>
        <end position="145"/>
    </location>
</feature>
<dbReference type="Proteomes" id="UP000267342">
    <property type="component" value="Chromosome"/>
</dbReference>
<keyword evidence="6" id="KW-0808">Transferase</keyword>
<evidence type="ECO:0000256" key="7">
    <source>
        <dbReference type="ARBA" id="ARBA00022741"/>
    </source>
</evidence>
<dbReference type="STRING" id="1123510.GCA_000620025_00400"/>
<sequence length="420" mass="46726">MALPPPPALSTPRLNLMRLTIMRGITWTGFLLVVIFGIEVMGFQLNVLSVMATILFMAAFNVVTWWRLGLTRPVSDLEYTLHLIIDLLGLTCVFFQTGGATNPAVTYLLVPITIAAATLPWWHSITTALFAILGYTLLMYFYVPLPQLEQHFFNLPFSLHIVGMWLNFILCAALMTYFIYKMARALRLRDHSLAQTREASLRNEQILAVASQAALTAHELGTPLSTIAVLLNEMRSDITDPLVQEDLDMIRCQVDTCKQHLRTLAASAERKASSIETQDAPLWVGNVIERWLVMRPDVEYDFEVRGRRSAQIDVDITLGQAVMNLLNNAADASPDQIKITLDWNEHTVTLDIRDYGPGIPMDIADKLGETFVTSRSKGMGIGLFLTHATINRFGGSVKLYNQDGGGTLTEVTLPRAGTLS</sequence>
<feature type="transmembrane region" description="Helical" evidence="10">
    <location>
        <begin position="21"/>
        <end position="41"/>
    </location>
</feature>
<dbReference type="CDD" id="cd00082">
    <property type="entry name" value="HisKA"/>
    <property type="match status" value="1"/>
</dbReference>
<dbReference type="RefSeq" id="WP_027705750.1">
    <property type="nucleotide sequence ID" value="NZ_AP018933.1"/>
</dbReference>
<evidence type="ECO:0000256" key="6">
    <source>
        <dbReference type="ARBA" id="ARBA00022679"/>
    </source>
</evidence>
<dbReference type="InterPro" id="IPR004358">
    <property type="entry name" value="Sig_transdc_His_kin-like_C"/>
</dbReference>
<dbReference type="PANTHER" id="PTHR44936">
    <property type="entry name" value="SENSOR PROTEIN CREC"/>
    <property type="match status" value="1"/>
</dbReference>
<feature type="transmembrane region" description="Helical" evidence="10">
    <location>
        <begin position="157"/>
        <end position="180"/>
    </location>
</feature>
<accession>A0A348HEW4</accession>
<dbReference type="InterPro" id="IPR005467">
    <property type="entry name" value="His_kinase_dom"/>
</dbReference>
<evidence type="ECO:0000256" key="1">
    <source>
        <dbReference type="ARBA" id="ARBA00000085"/>
    </source>
</evidence>
<organism evidence="12 13">
    <name type="scientific">Zymobacter palmae</name>
    <dbReference type="NCBI Taxonomy" id="33074"/>
    <lineage>
        <taxon>Bacteria</taxon>
        <taxon>Pseudomonadati</taxon>
        <taxon>Pseudomonadota</taxon>
        <taxon>Gammaproteobacteria</taxon>
        <taxon>Oceanospirillales</taxon>
        <taxon>Halomonadaceae</taxon>
        <taxon>Zymobacter group</taxon>
        <taxon>Zymobacter</taxon>
    </lineage>
</organism>
<dbReference type="PRINTS" id="PR00344">
    <property type="entry name" value="BCTRLSENSOR"/>
</dbReference>
<dbReference type="InterPro" id="IPR003661">
    <property type="entry name" value="HisK_dim/P_dom"/>
</dbReference>
<protein>
    <recommendedName>
        <fullName evidence="3">histidine kinase</fullName>
        <ecNumber evidence="3">2.7.13.3</ecNumber>
    </recommendedName>
</protein>
<dbReference type="PROSITE" id="PS50109">
    <property type="entry name" value="HIS_KIN"/>
    <property type="match status" value="1"/>
</dbReference>
<feature type="transmembrane region" description="Helical" evidence="10">
    <location>
        <begin position="80"/>
        <end position="98"/>
    </location>
</feature>
<dbReference type="OrthoDB" id="9785252at2"/>
<evidence type="ECO:0000313" key="13">
    <source>
        <dbReference type="Proteomes" id="UP000267342"/>
    </source>
</evidence>
<dbReference type="Gene3D" id="3.30.565.10">
    <property type="entry name" value="Histidine kinase-like ATPase, C-terminal domain"/>
    <property type="match status" value="1"/>
</dbReference>
<keyword evidence="7" id="KW-0547">Nucleotide-binding</keyword>
<dbReference type="SUPFAM" id="SSF55874">
    <property type="entry name" value="ATPase domain of HSP90 chaperone/DNA topoisomerase II/histidine kinase"/>
    <property type="match status" value="1"/>
</dbReference>
<dbReference type="EMBL" id="AP018933">
    <property type="protein sequence ID" value="BBG30166.1"/>
    <property type="molecule type" value="Genomic_DNA"/>
</dbReference>
<evidence type="ECO:0000256" key="8">
    <source>
        <dbReference type="ARBA" id="ARBA00022777"/>
    </source>
</evidence>
<proteinExistence type="predicted"/>
<keyword evidence="4" id="KW-1003">Cell membrane</keyword>
<evidence type="ECO:0000259" key="11">
    <source>
        <dbReference type="PROSITE" id="PS50109"/>
    </source>
</evidence>
<comment type="subcellular location">
    <subcellularLocation>
        <location evidence="2">Cell membrane</location>
        <topology evidence="2">Multi-pass membrane protein</topology>
    </subcellularLocation>
</comment>
<dbReference type="InterPro" id="IPR036097">
    <property type="entry name" value="HisK_dim/P_sf"/>
</dbReference>